<dbReference type="PIRSF" id="PIRSF006603">
    <property type="entry name" value="DinF"/>
    <property type="match status" value="1"/>
</dbReference>
<protein>
    <recommendedName>
        <fullName evidence="9">Multidrug-efflux transporter</fullName>
    </recommendedName>
</protein>
<dbReference type="InterPro" id="IPR002528">
    <property type="entry name" value="MATE_fam"/>
</dbReference>
<organism evidence="11 12">
    <name type="scientific">Aliikangiella coralliicola</name>
    <dbReference type="NCBI Taxonomy" id="2592383"/>
    <lineage>
        <taxon>Bacteria</taxon>
        <taxon>Pseudomonadati</taxon>
        <taxon>Pseudomonadota</taxon>
        <taxon>Gammaproteobacteria</taxon>
        <taxon>Oceanospirillales</taxon>
        <taxon>Pleioneaceae</taxon>
        <taxon>Aliikangiella</taxon>
    </lineage>
</organism>
<evidence type="ECO:0000256" key="5">
    <source>
        <dbReference type="ARBA" id="ARBA00022692"/>
    </source>
</evidence>
<evidence type="ECO:0000313" key="12">
    <source>
        <dbReference type="Proteomes" id="UP000315439"/>
    </source>
</evidence>
<dbReference type="EMBL" id="VIKS01000001">
    <property type="protein sequence ID" value="TQV89713.1"/>
    <property type="molecule type" value="Genomic_DNA"/>
</dbReference>
<name>A0A545UJU6_9GAMM</name>
<feature type="transmembrane region" description="Helical" evidence="10">
    <location>
        <begin position="316"/>
        <end position="339"/>
    </location>
</feature>
<dbReference type="OrthoDB" id="9780160at2"/>
<keyword evidence="6 10" id="KW-1133">Transmembrane helix</keyword>
<feature type="transmembrane region" description="Helical" evidence="10">
    <location>
        <begin position="42"/>
        <end position="67"/>
    </location>
</feature>
<keyword evidence="2" id="KW-0813">Transport</keyword>
<feature type="transmembrane region" description="Helical" evidence="10">
    <location>
        <begin position="271"/>
        <end position="295"/>
    </location>
</feature>
<keyword evidence="7" id="KW-0406">Ion transport</keyword>
<evidence type="ECO:0000256" key="2">
    <source>
        <dbReference type="ARBA" id="ARBA00022448"/>
    </source>
</evidence>
<evidence type="ECO:0000256" key="6">
    <source>
        <dbReference type="ARBA" id="ARBA00022989"/>
    </source>
</evidence>
<feature type="transmembrane region" description="Helical" evidence="10">
    <location>
        <begin position="87"/>
        <end position="108"/>
    </location>
</feature>
<feature type="transmembrane region" description="Helical" evidence="10">
    <location>
        <begin position="233"/>
        <end position="259"/>
    </location>
</feature>
<dbReference type="AlphaFoldDB" id="A0A545UJU6"/>
<dbReference type="RefSeq" id="WP_142891777.1">
    <property type="nucleotide sequence ID" value="NZ_ML660160.1"/>
</dbReference>
<feature type="transmembrane region" description="Helical" evidence="10">
    <location>
        <begin position="190"/>
        <end position="212"/>
    </location>
</feature>
<feature type="transmembrane region" description="Helical" evidence="10">
    <location>
        <begin position="128"/>
        <end position="146"/>
    </location>
</feature>
<comment type="caution">
    <text evidence="11">The sequence shown here is derived from an EMBL/GenBank/DDBJ whole genome shotgun (WGS) entry which is preliminary data.</text>
</comment>
<keyword evidence="8 10" id="KW-0472">Membrane</keyword>
<gene>
    <name evidence="11" type="ORF">FLL46_02190</name>
</gene>
<feature type="transmembrane region" description="Helical" evidence="10">
    <location>
        <begin position="158"/>
        <end position="184"/>
    </location>
</feature>
<dbReference type="GO" id="GO:0042910">
    <property type="term" value="F:xenobiotic transmembrane transporter activity"/>
    <property type="evidence" value="ECO:0007669"/>
    <property type="project" value="InterPro"/>
</dbReference>
<dbReference type="PANTHER" id="PTHR43298:SF2">
    <property type="entry name" value="FMN_FAD EXPORTER YEEO-RELATED"/>
    <property type="match status" value="1"/>
</dbReference>
<sequence>MVSRERSSQIFHIALPIIGGMISQNILNLVDAAMVGQLGSTPLAAVGIASFVNFVAAALFMGMASGVQAMVARRIGEGRESEAANPLNGALVAIFVAAIPLTLLLTYFSQPIMSFVNDDPNVVEHGVAYLDARLIGIMAVGMNFSFRGYLSAIKMTQFYFKTLIVMHSMNILLNYVLIFGHWGFPEMGTAGAGLGTTLSMFGGTLLYFFLTIRYTKRYGFGLHLPQKETFYQVLKISIPSSLQQLFFALGFTTLFWIVGKIGTEELAAANVLTTLTLVAILPSIAFGMSSATLVGQALGRKDVDDAYQWAWDTSKIAAVAVSLISIPMLLIPDLLLGIFLHEQQVIDIARIPLQLVGIAIIIDAVNLVLMSSLQGAGATKITMVVGVVCQWFVFLPLAWFIGPYMGMGLTAIWLIQGLYRLFQTFWFAQLWYKKDWAHIKLS</sequence>
<evidence type="ECO:0000256" key="9">
    <source>
        <dbReference type="ARBA" id="ARBA00031636"/>
    </source>
</evidence>
<dbReference type="GO" id="GO:0005886">
    <property type="term" value="C:plasma membrane"/>
    <property type="evidence" value="ECO:0007669"/>
    <property type="project" value="UniProtKB-SubCell"/>
</dbReference>
<dbReference type="CDD" id="cd13133">
    <property type="entry name" value="MATE_like_7"/>
    <property type="match status" value="1"/>
</dbReference>
<proteinExistence type="predicted"/>
<dbReference type="GO" id="GO:0006811">
    <property type="term" value="P:monoatomic ion transport"/>
    <property type="evidence" value="ECO:0007669"/>
    <property type="project" value="UniProtKB-KW"/>
</dbReference>
<dbReference type="PANTHER" id="PTHR43298">
    <property type="entry name" value="MULTIDRUG RESISTANCE PROTEIN NORM-RELATED"/>
    <property type="match status" value="1"/>
</dbReference>
<feature type="transmembrane region" description="Helical" evidence="10">
    <location>
        <begin position="12"/>
        <end position="30"/>
    </location>
</feature>
<keyword evidence="3" id="KW-0050">Antiport</keyword>
<dbReference type="Proteomes" id="UP000315439">
    <property type="component" value="Unassembled WGS sequence"/>
</dbReference>
<evidence type="ECO:0000313" key="11">
    <source>
        <dbReference type="EMBL" id="TQV89713.1"/>
    </source>
</evidence>
<accession>A0A545UJU6</accession>
<dbReference type="Pfam" id="PF01554">
    <property type="entry name" value="MatE"/>
    <property type="match status" value="2"/>
</dbReference>
<comment type="subcellular location">
    <subcellularLocation>
        <location evidence="1">Cell inner membrane</location>
        <topology evidence="1">Multi-pass membrane protein</topology>
    </subcellularLocation>
</comment>
<evidence type="ECO:0000256" key="3">
    <source>
        <dbReference type="ARBA" id="ARBA00022449"/>
    </source>
</evidence>
<dbReference type="InterPro" id="IPR050222">
    <property type="entry name" value="MATE_MdtK"/>
</dbReference>
<dbReference type="NCBIfam" id="TIGR00797">
    <property type="entry name" value="matE"/>
    <property type="match status" value="1"/>
</dbReference>
<keyword evidence="5 10" id="KW-0812">Transmembrane</keyword>
<evidence type="ECO:0000256" key="8">
    <source>
        <dbReference type="ARBA" id="ARBA00023136"/>
    </source>
</evidence>
<evidence type="ECO:0000256" key="10">
    <source>
        <dbReference type="SAM" id="Phobius"/>
    </source>
</evidence>
<feature type="transmembrane region" description="Helical" evidence="10">
    <location>
        <begin position="351"/>
        <end position="369"/>
    </location>
</feature>
<keyword evidence="4" id="KW-1003">Cell membrane</keyword>
<evidence type="ECO:0000256" key="1">
    <source>
        <dbReference type="ARBA" id="ARBA00004429"/>
    </source>
</evidence>
<reference evidence="11 12" key="1">
    <citation type="submission" date="2019-07" db="EMBL/GenBank/DDBJ databases">
        <title>Draft genome for Aliikangiella sp. M105.</title>
        <authorList>
            <person name="Wang G."/>
        </authorList>
    </citation>
    <scope>NUCLEOTIDE SEQUENCE [LARGE SCALE GENOMIC DNA]</scope>
    <source>
        <strain evidence="11 12">M105</strain>
    </source>
</reference>
<evidence type="ECO:0000256" key="4">
    <source>
        <dbReference type="ARBA" id="ARBA00022475"/>
    </source>
</evidence>
<dbReference type="InterPro" id="IPR048279">
    <property type="entry name" value="MdtK-like"/>
</dbReference>
<evidence type="ECO:0000256" key="7">
    <source>
        <dbReference type="ARBA" id="ARBA00023065"/>
    </source>
</evidence>
<keyword evidence="12" id="KW-1185">Reference proteome</keyword>
<dbReference type="GO" id="GO:0015297">
    <property type="term" value="F:antiporter activity"/>
    <property type="evidence" value="ECO:0007669"/>
    <property type="project" value="UniProtKB-KW"/>
</dbReference>